<evidence type="ECO:0000313" key="8">
    <source>
        <dbReference type="Proteomes" id="UP000663841"/>
    </source>
</evidence>
<proteinExistence type="predicted"/>
<feature type="compositionally biased region" description="Low complexity" evidence="5">
    <location>
        <begin position="963"/>
        <end position="980"/>
    </location>
</feature>
<feature type="region of interest" description="Disordered" evidence="5">
    <location>
        <begin position="877"/>
        <end position="914"/>
    </location>
</feature>
<organism evidence="7 8">
    <name type="scientific">Rhizoctonia solani</name>
    <dbReference type="NCBI Taxonomy" id="456999"/>
    <lineage>
        <taxon>Eukaryota</taxon>
        <taxon>Fungi</taxon>
        <taxon>Dikarya</taxon>
        <taxon>Basidiomycota</taxon>
        <taxon>Agaricomycotina</taxon>
        <taxon>Agaricomycetes</taxon>
        <taxon>Cantharellales</taxon>
        <taxon>Ceratobasidiaceae</taxon>
        <taxon>Rhizoctonia</taxon>
    </lineage>
</organism>
<feature type="compositionally biased region" description="Polar residues" evidence="5">
    <location>
        <begin position="675"/>
        <end position="685"/>
    </location>
</feature>
<dbReference type="GO" id="GO:0016020">
    <property type="term" value="C:membrane"/>
    <property type="evidence" value="ECO:0007669"/>
    <property type="project" value="UniProtKB-SubCell"/>
</dbReference>
<comment type="caution">
    <text evidence="7">The sequence shown here is derived from an EMBL/GenBank/DDBJ whole genome shotgun (WGS) entry which is preliminary data.</text>
</comment>
<feature type="region of interest" description="Disordered" evidence="5">
    <location>
        <begin position="931"/>
        <end position="1026"/>
    </location>
</feature>
<feature type="region of interest" description="Disordered" evidence="5">
    <location>
        <begin position="703"/>
        <end position="810"/>
    </location>
</feature>
<feature type="compositionally biased region" description="Polar residues" evidence="5">
    <location>
        <begin position="750"/>
        <end position="779"/>
    </location>
</feature>
<feature type="compositionally biased region" description="Low complexity" evidence="5">
    <location>
        <begin position="894"/>
        <end position="909"/>
    </location>
</feature>
<evidence type="ECO:0000256" key="2">
    <source>
        <dbReference type="ARBA" id="ARBA00022692"/>
    </source>
</evidence>
<keyword evidence="2 6" id="KW-0812">Transmembrane</keyword>
<feature type="transmembrane region" description="Helical" evidence="6">
    <location>
        <begin position="207"/>
        <end position="229"/>
    </location>
</feature>
<dbReference type="PANTHER" id="PTHR23423">
    <property type="entry name" value="ORGANIC SOLUTE TRANSPORTER-RELATED"/>
    <property type="match status" value="1"/>
</dbReference>
<dbReference type="SMART" id="SM01417">
    <property type="entry name" value="Solute_trans_a"/>
    <property type="match status" value="1"/>
</dbReference>
<evidence type="ECO:0000256" key="6">
    <source>
        <dbReference type="SAM" id="Phobius"/>
    </source>
</evidence>
<feature type="compositionally biased region" description="Polar residues" evidence="5">
    <location>
        <begin position="505"/>
        <end position="518"/>
    </location>
</feature>
<feature type="compositionally biased region" description="Low complexity" evidence="5">
    <location>
        <begin position="877"/>
        <end position="886"/>
    </location>
</feature>
<dbReference type="Pfam" id="PF03619">
    <property type="entry name" value="Solute_trans_a"/>
    <property type="match status" value="1"/>
</dbReference>
<dbReference type="EMBL" id="CAJMWW010000331">
    <property type="protein sequence ID" value="CAE6467275.1"/>
    <property type="molecule type" value="Genomic_DNA"/>
</dbReference>
<sequence length="1026" mass="109908">MAPIYASITLAAYVSNTTWVFLIRDVYGSITLASFFLLLLEYIPGPRLPEVNTKRRRGRVDAQLAPLSQADRMTAIHNVFHRDPRPLGWMKWGILQYCVVRPGSTLAAVILEQLALYCEPSWSWRWGHVYVVTVVSVSVTVAMYCLIQLYSTIHQELKPFKPRLKLFTVQSVLFLTFWQSTLLSGLASLNLVHDTEYLTAYDITTGFTALLETFEMMCLAVVHVWAFSYTPYERMGRTRGGDSPLLERQGPSLLDLSQGQGLLDAQGQVAQVPSHPESPAPPKRQLVHLIQAFTSPVLYVFRGATNQTDNKQEEPLEPRERSFMRTRGYKGLPQDEDYTRGVPGLRSSPLPTLTPEYDDPPPTSLLKSDGYVVPRVEYAKRVSFAPLAKGSYAAPLAKGYVPVPLAGPYAAPQPRGPYVPAPPPKGAYVPAHGPAWSGDGVITPPRTPVFPVPSGSSGVVSPALNASGQVLPTVSAQSRSTVASVHPRPTARSSPTRSSAHLPPTLSSAHPPTLSSAHPPTVAPQPQPASTSRRIRDVYVGGPRGEAFVLPEVYPERSLVLPRSPVSPRSGGAPVSPRSGWIPVSPRSGGIPVSPRSGWIPVSPRSGGIPVSPRSGGIPVSPRSGGIPVSPRSGGTPVSPRSGETPILARSAPLSTGPFAPRSEGAHSGMPSLSPKGSPNTHISPTSAHVLAQTSPLFQQSFSPDVLAGYPPSPVSPPLLHTEEAHPRTSAETQRTQRNSGFTLPHWATGTPTHSQWPSGTTHSRGPSGVTSSRRTSAYTVDPPSPTRGRPLSIFEEAEPPPSSREDSLLVRVFSDTSRTRDSESGGARTSILSVRTGECVSSSNGSEEGAVHPARSVSFRSGMPVMVQLGERRHSISSPSLVSSSFGGRRESYPSTPSSASATPYTTLPSPPEVARPLRRMNANLQLRVPQGPSAQPRTVAPSAPLNPARYPHSTWRTATRSSGLGHVSSVHGTVSHWSPIRPPSTSSLESGLAGRSPARPVPEYTAMSSLSSLSNSDDRYPTAS</sequence>
<dbReference type="AlphaFoldDB" id="A0A8H3GQH2"/>
<feature type="transmembrane region" description="Helical" evidence="6">
    <location>
        <begin position="128"/>
        <end position="147"/>
    </location>
</feature>
<feature type="region of interest" description="Disordered" evidence="5">
    <location>
        <begin position="586"/>
        <end position="685"/>
    </location>
</feature>
<evidence type="ECO:0000313" key="7">
    <source>
        <dbReference type="EMBL" id="CAE6467275.1"/>
    </source>
</evidence>
<evidence type="ECO:0000256" key="3">
    <source>
        <dbReference type="ARBA" id="ARBA00022989"/>
    </source>
</evidence>
<accession>A0A8H3GQH2</accession>
<dbReference type="InterPro" id="IPR005178">
    <property type="entry name" value="Ostalpha/TMEM184C"/>
</dbReference>
<feature type="transmembrane region" description="Helical" evidence="6">
    <location>
        <begin position="167"/>
        <end position="187"/>
    </location>
</feature>
<evidence type="ECO:0000256" key="4">
    <source>
        <dbReference type="ARBA" id="ARBA00023136"/>
    </source>
</evidence>
<reference evidence="7" key="1">
    <citation type="submission" date="2021-01" db="EMBL/GenBank/DDBJ databases">
        <authorList>
            <person name="Kaushik A."/>
        </authorList>
    </citation>
    <scope>NUCLEOTIDE SEQUENCE</scope>
    <source>
        <strain evidence="7">AG3-T5</strain>
    </source>
</reference>
<name>A0A8H3GQH2_9AGAM</name>
<gene>
    <name evidence="7" type="ORF">RDB_LOCUS167533</name>
</gene>
<keyword evidence="4 6" id="KW-0472">Membrane</keyword>
<feature type="compositionally biased region" description="Low complexity" evidence="5">
    <location>
        <begin position="487"/>
        <end position="500"/>
    </location>
</feature>
<keyword evidence="3 6" id="KW-1133">Transmembrane helix</keyword>
<feature type="region of interest" description="Disordered" evidence="5">
    <location>
        <begin position="474"/>
        <end position="534"/>
    </location>
</feature>
<evidence type="ECO:0000256" key="1">
    <source>
        <dbReference type="ARBA" id="ARBA00004141"/>
    </source>
</evidence>
<feature type="region of interest" description="Disordered" evidence="5">
    <location>
        <begin position="329"/>
        <end position="368"/>
    </location>
</feature>
<feature type="compositionally biased region" description="Polar residues" evidence="5">
    <location>
        <begin position="474"/>
        <end position="483"/>
    </location>
</feature>
<protein>
    <submittedName>
        <fullName evidence="7">Uncharacterized protein</fullName>
    </submittedName>
</protein>
<feature type="compositionally biased region" description="Polar residues" evidence="5">
    <location>
        <begin position="730"/>
        <end position="742"/>
    </location>
</feature>
<comment type="subcellular location">
    <subcellularLocation>
        <location evidence="1">Membrane</location>
        <topology evidence="1">Multi-pass membrane protein</topology>
    </subcellularLocation>
</comment>
<evidence type="ECO:0000256" key="5">
    <source>
        <dbReference type="SAM" id="MobiDB-lite"/>
    </source>
</evidence>
<dbReference type="Proteomes" id="UP000663841">
    <property type="component" value="Unassembled WGS sequence"/>
</dbReference>